<accession>A0ABU6QUN4</accession>
<proteinExistence type="predicted"/>
<dbReference type="Proteomes" id="UP001341840">
    <property type="component" value="Unassembled WGS sequence"/>
</dbReference>
<dbReference type="SUPFAM" id="SSF56112">
    <property type="entry name" value="Protein kinase-like (PK-like)"/>
    <property type="match status" value="1"/>
</dbReference>
<keyword evidence="2" id="KW-1185">Reference proteome</keyword>
<organism evidence="1 2">
    <name type="scientific">Stylosanthes scabra</name>
    <dbReference type="NCBI Taxonomy" id="79078"/>
    <lineage>
        <taxon>Eukaryota</taxon>
        <taxon>Viridiplantae</taxon>
        <taxon>Streptophyta</taxon>
        <taxon>Embryophyta</taxon>
        <taxon>Tracheophyta</taxon>
        <taxon>Spermatophyta</taxon>
        <taxon>Magnoliopsida</taxon>
        <taxon>eudicotyledons</taxon>
        <taxon>Gunneridae</taxon>
        <taxon>Pentapetalae</taxon>
        <taxon>rosids</taxon>
        <taxon>fabids</taxon>
        <taxon>Fabales</taxon>
        <taxon>Fabaceae</taxon>
        <taxon>Papilionoideae</taxon>
        <taxon>50 kb inversion clade</taxon>
        <taxon>dalbergioids sensu lato</taxon>
        <taxon>Dalbergieae</taxon>
        <taxon>Pterocarpus clade</taxon>
        <taxon>Stylosanthes</taxon>
    </lineage>
</organism>
<comment type="caution">
    <text evidence="1">The sequence shown here is derived from an EMBL/GenBank/DDBJ whole genome shotgun (WGS) entry which is preliminary data.</text>
</comment>
<evidence type="ECO:0000313" key="1">
    <source>
        <dbReference type="EMBL" id="MED6115503.1"/>
    </source>
</evidence>
<gene>
    <name evidence="1" type="ORF">PIB30_091188</name>
</gene>
<dbReference type="EMBL" id="JASCZI010001805">
    <property type="protein sequence ID" value="MED6115503.1"/>
    <property type="molecule type" value="Genomic_DNA"/>
</dbReference>
<name>A0ABU6QUN4_9FABA</name>
<feature type="non-terminal residue" evidence="1">
    <location>
        <position position="178"/>
    </location>
</feature>
<evidence type="ECO:0008006" key="3">
    <source>
        <dbReference type="Google" id="ProtNLM"/>
    </source>
</evidence>
<reference evidence="1 2" key="1">
    <citation type="journal article" date="2023" name="Plants (Basel)">
        <title>Bridging the Gap: Combining Genomics and Transcriptomics Approaches to Understand Stylosanthes scabra, an Orphan Legume from the Brazilian Caatinga.</title>
        <authorList>
            <person name="Ferreira-Neto J.R.C."/>
            <person name="da Silva M.D."/>
            <person name="Binneck E."/>
            <person name="de Melo N.F."/>
            <person name="da Silva R.H."/>
            <person name="de Melo A.L.T.M."/>
            <person name="Pandolfi V."/>
            <person name="Bustamante F.O."/>
            <person name="Brasileiro-Vidal A.C."/>
            <person name="Benko-Iseppon A.M."/>
        </authorList>
    </citation>
    <scope>NUCLEOTIDE SEQUENCE [LARGE SCALE GENOMIC DNA]</scope>
    <source>
        <tissue evidence="1">Leaves</tissue>
    </source>
</reference>
<protein>
    <recommendedName>
        <fullName evidence="3">Protein kinase domain-containing protein</fullName>
    </recommendedName>
</protein>
<sequence length="178" mass="21021">MNEINSNIQLMLPKEKWITVLVECDDKSFEFPIFSGTIRGTILDDKEDCKVIKIPIKIDDYQFKKVITTRFKAGKFLDKKYFILPRQIIRDDNHLYFCYESYNHNLMTLMEADKDPKLWKDVILGFIEALHYLHIKSKKNHGHITYYNLVTSNRKGYLAGGIGDTFKKISPWLNKKHD</sequence>
<dbReference type="InterPro" id="IPR011009">
    <property type="entry name" value="Kinase-like_dom_sf"/>
</dbReference>
<evidence type="ECO:0000313" key="2">
    <source>
        <dbReference type="Proteomes" id="UP001341840"/>
    </source>
</evidence>